<dbReference type="AlphaFoldDB" id="A0AAE0FTK7"/>
<reference evidence="4 5" key="1">
    <citation type="journal article" date="2015" name="Genome Biol. Evol.">
        <title>Comparative Genomics of a Bacterivorous Green Alga Reveals Evolutionary Causalities and Consequences of Phago-Mixotrophic Mode of Nutrition.</title>
        <authorList>
            <person name="Burns J.A."/>
            <person name="Paasch A."/>
            <person name="Narechania A."/>
            <person name="Kim E."/>
        </authorList>
    </citation>
    <scope>NUCLEOTIDE SEQUENCE [LARGE SCALE GENOMIC DNA]</scope>
    <source>
        <strain evidence="4 5">PLY_AMNH</strain>
    </source>
</reference>
<protein>
    <recommendedName>
        <fullName evidence="3">Pseudouridine synthase RsuA/RluA-like domain-containing protein</fullName>
    </recommendedName>
</protein>
<dbReference type="InterPro" id="IPR020103">
    <property type="entry name" value="PsdUridine_synth_cat_dom_sf"/>
</dbReference>
<feature type="non-terminal residue" evidence="4">
    <location>
        <position position="188"/>
    </location>
</feature>
<feature type="domain" description="Pseudouridine synthase RsuA/RluA-like" evidence="3">
    <location>
        <begin position="102"/>
        <end position="183"/>
    </location>
</feature>
<accession>A0AAE0FTK7</accession>
<dbReference type="GO" id="GO:0003723">
    <property type="term" value="F:RNA binding"/>
    <property type="evidence" value="ECO:0007669"/>
    <property type="project" value="InterPro"/>
</dbReference>
<comment type="caution">
    <text evidence="4">The sequence shown here is derived from an EMBL/GenBank/DDBJ whole genome shotgun (WGS) entry which is preliminary data.</text>
</comment>
<organism evidence="4 5">
    <name type="scientific">Cymbomonas tetramitiformis</name>
    <dbReference type="NCBI Taxonomy" id="36881"/>
    <lineage>
        <taxon>Eukaryota</taxon>
        <taxon>Viridiplantae</taxon>
        <taxon>Chlorophyta</taxon>
        <taxon>Pyramimonadophyceae</taxon>
        <taxon>Pyramimonadales</taxon>
        <taxon>Pyramimonadaceae</taxon>
        <taxon>Cymbomonas</taxon>
    </lineage>
</organism>
<evidence type="ECO:0000313" key="4">
    <source>
        <dbReference type="EMBL" id="KAK3265644.1"/>
    </source>
</evidence>
<comment type="catalytic activity">
    <reaction evidence="1">
        <text>a uridine in RNA = a pseudouridine in RNA</text>
        <dbReference type="Rhea" id="RHEA:48348"/>
        <dbReference type="Rhea" id="RHEA-COMP:12068"/>
        <dbReference type="Rhea" id="RHEA-COMP:12069"/>
        <dbReference type="ChEBI" id="CHEBI:65314"/>
        <dbReference type="ChEBI" id="CHEBI:65315"/>
    </reaction>
</comment>
<dbReference type="InterPro" id="IPR050188">
    <property type="entry name" value="RluA_PseudoU_synthase"/>
</dbReference>
<dbReference type="EMBL" id="LGRX02013772">
    <property type="protein sequence ID" value="KAK3265644.1"/>
    <property type="molecule type" value="Genomic_DNA"/>
</dbReference>
<comment type="similarity">
    <text evidence="2">Belongs to the pseudouridine synthase RluA family.</text>
</comment>
<dbReference type="Gene3D" id="3.30.2350.10">
    <property type="entry name" value="Pseudouridine synthase"/>
    <property type="match status" value="1"/>
</dbReference>
<dbReference type="GO" id="GO:0009982">
    <property type="term" value="F:pseudouridine synthase activity"/>
    <property type="evidence" value="ECO:0007669"/>
    <property type="project" value="InterPro"/>
</dbReference>
<evidence type="ECO:0000313" key="5">
    <source>
        <dbReference type="Proteomes" id="UP001190700"/>
    </source>
</evidence>
<evidence type="ECO:0000256" key="1">
    <source>
        <dbReference type="ARBA" id="ARBA00000073"/>
    </source>
</evidence>
<dbReference type="Proteomes" id="UP001190700">
    <property type="component" value="Unassembled WGS sequence"/>
</dbReference>
<dbReference type="SUPFAM" id="SSF55120">
    <property type="entry name" value="Pseudouridine synthase"/>
    <property type="match status" value="1"/>
</dbReference>
<evidence type="ECO:0000259" key="3">
    <source>
        <dbReference type="Pfam" id="PF00849"/>
    </source>
</evidence>
<evidence type="ECO:0000256" key="2">
    <source>
        <dbReference type="ARBA" id="ARBA00010876"/>
    </source>
</evidence>
<dbReference type="Pfam" id="PF00849">
    <property type="entry name" value="PseudoU_synth_2"/>
    <property type="match status" value="1"/>
</dbReference>
<dbReference type="PANTHER" id="PTHR21600:SF87">
    <property type="entry name" value="RNA PSEUDOURIDYLATE SYNTHASE DOMAIN-CONTAINING PROTEIN 1"/>
    <property type="match status" value="1"/>
</dbReference>
<name>A0AAE0FTK7_9CHLO</name>
<dbReference type="PROSITE" id="PS01129">
    <property type="entry name" value="PSI_RLU"/>
    <property type="match status" value="1"/>
</dbReference>
<gene>
    <name evidence="4" type="ORF">CYMTET_25688</name>
</gene>
<dbReference type="GO" id="GO:0000455">
    <property type="term" value="P:enzyme-directed rRNA pseudouridine synthesis"/>
    <property type="evidence" value="ECO:0007669"/>
    <property type="project" value="TreeGrafter"/>
</dbReference>
<dbReference type="InterPro" id="IPR006224">
    <property type="entry name" value="PsdUridine_synth_RluA-like_CS"/>
</dbReference>
<proteinExistence type="inferred from homology"/>
<dbReference type="PANTHER" id="PTHR21600">
    <property type="entry name" value="MITOCHONDRIAL RNA PSEUDOURIDINE SYNTHASE"/>
    <property type="match status" value="1"/>
</dbReference>
<keyword evidence="5" id="KW-1185">Reference proteome</keyword>
<sequence>MDVSGISTSEVSANLEDDRPVCKTFKFRGKCRCGGTWLKKFAHPEEYRVLPPTADIENQTGSRAKAPDTAVTEACDDTSIRLVTAEEAAHLEPLEILYEDPHFIAVNKPSGMVVHRWDSGDIRVPLIEHLGTQLGGRRVFIVHRLDAQTSGVIVLAFSSEIAAQLQECIHAEGSHKFYATLVRQDTPQ</sequence>
<dbReference type="InterPro" id="IPR006145">
    <property type="entry name" value="PsdUridine_synth_RsuA/RluA"/>
</dbReference>